<protein>
    <submittedName>
        <fullName evidence="1">Aspartyl-phosphate phosphatase Spo0E family protein</fullName>
    </submittedName>
</protein>
<sequence>MKSKYFKLQAQMINVGIVKGLTHPETIKCSQELDMLINQFQKINLVNSEMEITE</sequence>
<accession>A0A3S0PM69</accession>
<comment type="caution">
    <text evidence="1">The sequence shown here is derived from an EMBL/GenBank/DDBJ whole genome shotgun (WGS) entry which is preliminary data.</text>
</comment>
<dbReference type="AlphaFoldDB" id="A0A3S0PM69"/>
<gene>
    <name evidence="1" type="ORF">EK386_18060</name>
</gene>
<evidence type="ECO:0000313" key="1">
    <source>
        <dbReference type="EMBL" id="RUL47452.1"/>
    </source>
</evidence>
<dbReference type="GO" id="GO:0043937">
    <property type="term" value="P:regulation of sporulation"/>
    <property type="evidence" value="ECO:0007669"/>
    <property type="project" value="InterPro"/>
</dbReference>
<dbReference type="EMBL" id="RYYR01000038">
    <property type="protein sequence ID" value="RUL47452.1"/>
    <property type="molecule type" value="Genomic_DNA"/>
</dbReference>
<reference evidence="1 2" key="1">
    <citation type="submission" date="2018-12" db="EMBL/GenBank/DDBJ databases">
        <title>Lysinibacillus antri sp. nov., isolated from a cave soil.</title>
        <authorList>
            <person name="Narsing Rao M.P."/>
            <person name="Zhang H."/>
            <person name="Dong Z.-Y."/>
            <person name="Niu X.-K."/>
            <person name="Zhang K."/>
            <person name="Fang B.-Z."/>
            <person name="Kang Y.-Q."/>
            <person name="Xiao M."/>
            <person name="Li W.-J."/>
        </authorList>
    </citation>
    <scope>NUCLEOTIDE SEQUENCE [LARGE SCALE GENOMIC DNA]</scope>
    <source>
        <strain evidence="1 2">SYSU K30002</strain>
    </source>
</reference>
<dbReference type="InterPro" id="IPR037208">
    <property type="entry name" value="Spo0E-like_sf"/>
</dbReference>
<dbReference type="Proteomes" id="UP000287910">
    <property type="component" value="Unassembled WGS sequence"/>
</dbReference>
<proteinExistence type="predicted"/>
<dbReference type="InterPro" id="IPR018540">
    <property type="entry name" value="Spo0E-like"/>
</dbReference>
<keyword evidence="2" id="KW-1185">Reference proteome</keyword>
<dbReference type="Pfam" id="PF09388">
    <property type="entry name" value="SpoOE-like"/>
    <property type="match status" value="1"/>
</dbReference>
<organism evidence="1 2">
    <name type="scientific">Lysinibacillus antri</name>
    <dbReference type="NCBI Taxonomy" id="2498145"/>
    <lineage>
        <taxon>Bacteria</taxon>
        <taxon>Bacillati</taxon>
        <taxon>Bacillota</taxon>
        <taxon>Bacilli</taxon>
        <taxon>Bacillales</taxon>
        <taxon>Bacillaceae</taxon>
        <taxon>Lysinibacillus</taxon>
    </lineage>
</organism>
<name>A0A3S0PM69_9BACI</name>
<evidence type="ECO:0000313" key="2">
    <source>
        <dbReference type="Proteomes" id="UP000287910"/>
    </source>
</evidence>
<dbReference type="Gene3D" id="4.10.280.10">
    <property type="entry name" value="Helix-loop-helix DNA-binding domain"/>
    <property type="match status" value="1"/>
</dbReference>
<dbReference type="SUPFAM" id="SSF140500">
    <property type="entry name" value="BAS1536-like"/>
    <property type="match status" value="1"/>
</dbReference>
<dbReference type="InterPro" id="IPR036638">
    <property type="entry name" value="HLH_DNA-bd_sf"/>
</dbReference>
<dbReference type="GO" id="GO:0046983">
    <property type="term" value="F:protein dimerization activity"/>
    <property type="evidence" value="ECO:0007669"/>
    <property type="project" value="InterPro"/>
</dbReference>